<dbReference type="Pfam" id="PF00300">
    <property type="entry name" value="His_Phos_1"/>
    <property type="match status" value="1"/>
</dbReference>
<feature type="binding site" evidence="1">
    <location>
        <begin position="28"/>
        <end position="29"/>
    </location>
    <ligand>
        <name>substrate</name>
    </ligand>
</feature>
<evidence type="ECO:0000313" key="3">
    <source>
        <dbReference type="Proteomes" id="UP000533080"/>
    </source>
</evidence>
<dbReference type="SUPFAM" id="SSF53254">
    <property type="entry name" value="Phosphoglycerate mutase-like"/>
    <property type="match status" value="1"/>
</dbReference>
<organism evidence="2 3">
    <name type="scientific">Myxococcus xanthus</name>
    <dbReference type="NCBI Taxonomy" id="34"/>
    <lineage>
        <taxon>Bacteria</taxon>
        <taxon>Pseudomonadati</taxon>
        <taxon>Myxococcota</taxon>
        <taxon>Myxococcia</taxon>
        <taxon>Myxococcales</taxon>
        <taxon>Cystobacterineae</taxon>
        <taxon>Myxococcaceae</taxon>
        <taxon>Myxococcus</taxon>
    </lineage>
</organism>
<dbReference type="GO" id="GO:0070297">
    <property type="term" value="P:regulation of phosphorelay signal transduction system"/>
    <property type="evidence" value="ECO:0007669"/>
    <property type="project" value="TreeGrafter"/>
</dbReference>
<feature type="binding site" evidence="1">
    <location>
        <position position="65"/>
    </location>
    <ligand>
        <name>substrate</name>
    </ligand>
</feature>
<dbReference type="InterPro" id="IPR050275">
    <property type="entry name" value="PGM_Phosphatase"/>
</dbReference>
<dbReference type="GO" id="GO:0101006">
    <property type="term" value="F:protein histidine phosphatase activity"/>
    <property type="evidence" value="ECO:0007669"/>
    <property type="project" value="TreeGrafter"/>
</dbReference>
<dbReference type="Gene3D" id="3.40.50.1240">
    <property type="entry name" value="Phosphoglycerate mutase-like"/>
    <property type="match status" value="1"/>
</dbReference>
<dbReference type="AlphaFoldDB" id="A0A7Y4MUA7"/>
<accession>A0A7Y4MUA7</accession>
<dbReference type="RefSeq" id="WP_171443441.1">
    <property type="nucleotide sequence ID" value="NZ_JABFNS010000090.1"/>
</dbReference>
<reference evidence="2 3" key="1">
    <citation type="submission" date="2020-05" db="EMBL/GenBank/DDBJ databases">
        <authorList>
            <person name="Whitworth D."/>
        </authorList>
    </citation>
    <scope>NUCLEOTIDE SEQUENCE [LARGE SCALE GENOMIC DNA]</scope>
    <source>
        <strain evidence="2 3">AM005</strain>
    </source>
</reference>
<dbReference type="Proteomes" id="UP000533080">
    <property type="component" value="Unassembled WGS sequence"/>
</dbReference>
<dbReference type="EMBL" id="JABFNT010000085">
    <property type="protein sequence ID" value="NOJ81418.1"/>
    <property type="molecule type" value="Genomic_DNA"/>
</dbReference>
<name>A0A7Y4MUA7_MYXXA</name>
<dbReference type="InterPro" id="IPR029033">
    <property type="entry name" value="His_PPase_superfam"/>
</dbReference>
<dbReference type="CDD" id="cd07067">
    <property type="entry name" value="HP_PGM_like"/>
    <property type="match status" value="1"/>
</dbReference>
<evidence type="ECO:0000313" key="2">
    <source>
        <dbReference type="EMBL" id="NOJ81418.1"/>
    </source>
</evidence>
<dbReference type="SMART" id="SM00855">
    <property type="entry name" value="PGAM"/>
    <property type="match status" value="1"/>
</dbReference>
<dbReference type="PANTHER" id="PTHR48100">
    <property type="entry name" value="BROAD-SPECIFICITY PHOSPHATASE YOR283W-RELATED"/>
    <property type="match status" value="1"/>
</dbReference>
<evidence type="ECO:0000256" key="1">
    <source>
        <dbReference type="PIRSR" id="PIRSR613078-2"/>
    </source>
</evidence>
<dbReference type="InterPro" id="IPR013078">
    <property type="entry name" value="His_Pase_superF_clade-1"/>
</dbReference>
<proteinExistence type="predicted"/>
<dbReference type="PANTHER" id="PTHR48100:SF15">
    <property type="entry name" value="SEDOHEPTULOSE 1,7-BISPHOSPHATASE"/>
    <property type="match status" value="1"/>
</dbReference>
<comment type="caution">
    <text evidence="2">The sequence shown here is derived from an EMBL/GenBank/DDBJ whole genome shotgun (WGS) entry which is preliminary data.</text>
</comment>
<sequence>MRAMKTPGKQVVLVRHGETEWSRAGRHTGRTDIPLLGSGREMGRLLGAPLKAWRFDAVYTSPLSRAADTCALAGYGDYAQPREDLMEWDYGDYEGRTGAEIRAERPDWSIWTNGVPNGETVAQVATRADSVISDALRTDGDVLIFAHGHLLRVLAARWLGLPPWEGRLFLLSTASISVLGHDGDRRRPAIVSWNDTTHLRA</sequence>
<gene>
    <name evidence="2" type="ORF">HNV28_24315</name>
</gene>
<protein>
    <submittedName>
        <fullName evidence="2">Histidine phosphatase family protein</fullName>
    </submittedName>
</protein>